<evidence type="ECO:0000256" key="10">
    <source>
        <dbReference type="ARBA" id="ARBA00023004"/>
    </source>
</evidence>
<comment type="subcellular location">
    <subcellularLocation>
        <location evidence="2">Cell membrane</location>
        <topology evidence="2">Multi-pass membrane protein</topology>
    </subcellularLocation>
</comment>
<accession>A0ABR8P063</accession>
<evidence type="ECO:0000256" key="11">
    <source>
        <dbReference type="ARBA" id="ARBA00023136"/>
    </source>
</evidence>
<sequence>MSLIKHYKNTDSQWGWTIIVIHWLLVLPIVGLFALGLYMMDLGYYDSFYTLAPQIHEAVGLIVLALMVFRVIWRLTNKTPKPPKTNSSLINTASHIAHKSLYSLLFIILFSGLLISYAGGQGINIFDWFILPGPSEFFENQATYAGEVHYFSAFALIGLVALHSAAALKHHFIDKDSTLTKILGIKEKQ</sequence>
<evidence type="ECO:0000256" key="9">
    <source>
        <dbReference type="ARBA" id="ARBA00022989"/>
    </source>
</evidence>
<evidence type="ECO:0000256" key="8">
    <source>
        <dbReference type="ARBA" id="ARBA00022982"/>
    </source>
</evidence>
<proteinExistence type="inferred from homology"/>
<keyword evidence="10" id="KW-0408">Iron</keyword>
<dbReference type="Gene3D" id="1.20.950.20">
    <property type="entry name" value="Transmembrane di-heme cytochromes, Chain C"/>
    <property type="match status" value="1"/>
</dbReference>
<evidence type="ECO:0000259" key="14">
    <source>
        <dbReference type="Pfam" id="PF01292"/>
    </source>
</evidence>
<dbReference type="Pfam" id="PF01292">
    <property type="entry name" value="Ni_hydr_CYTB"/>
    <property type="match status" value="1"/>
</dbReference>
<evidence type="ECO:0000256" key="5">
    <source>
        <dbReference type="ARBA" id="ARBA00022617"/>
    </source>
</evidence>
<dbReference type="InterPro" id="IPR052168">
    <property type="entry name" value="Cytochrome_b561_oxidase"/>
</dbReference>
<dbReference type="Proteomes" id="UP000604161">
    <property type="component" value="Unassembled WGS sequence"/>
</dbReference>
<evidence type="ECO:0000256" key="6">
    <source>
        <dbReference type="ARBA" id="ARBA00022692"/>
    </source>
</evidence>
<comment type="caution">
    <text evidence="15">The sequence shown here is derived from an EMBL/GenBank/DDBJ whole genome shotgun (WGS) entry which is preliminary data.</text>
</comment>
<protein>
    <submittedName>
        <fullName evidence="15">Cytochrome b</fullName>
    </submittedName>
</protein>
<keyword evidence="3" id="KW-0813">Transport</keyword>
<feature type="transmembrane region" description="Helical" evidence="13">
    <location>
        <begin position="150"/>
        <end position="168"/>
    </location>
</feature>
<feature type="transmembrane region" description="Helical" evidence="13">
    <location>
        <begin position="14"/>
        <end position="38"/>
    </location>
</feature>
<organism evidence="15 16">
    <name type="scientific">Marinomonas colpomeniae</name>
    <dbReference type="NCBI Taxonomy" id="2774408"/>
    <lineage>
        <taxon>Bacteria</taxon>
        <taxon>Pseudomonadati</taxon>
        <taxon>Pseudomonadota</taxon>
        <taxon>Gammaproteobacteria</taxon>
        <taxon>Oceanospirillales</taxon>
        <taxon>Oceanospirillaceae</taxon>
        <taxon>Marinomonas</taxon>
    </lineage>
</organism>
<keyword evidence="11 13" id="KW-0472">Membrane</keyword>
<keyword evidence="9 13" id="KW-1133">Transmembrane helix</keyword>
<keyword evidence="8" id="KW-0249">Electron transport</keyword>
<keyword evidence="4" id="KW-1003">Cell membrane</keyword>
<dbReference type="EMBL" id="JACYFC010000002">
    <property type="protein sequence ID" value="MBD5770808.1"/>
    <property type="molecule type" value="Genomic_DNA"/>
</dbReference>
<feature type="transmembrane region" description="Helical" evidence="13">
    <location>
        <begin position="104"/>
        <end position="130"/>
    </location>
</feature>
<dbReference type="PANTHER" id="PTHR30529">
    <property type="entry name" value="CYTOCHROME B561"/>
    <property type="match status" value="1"/>
</dbReference>
<gene>
    <name evidence="15" type="ORF">IF202_07060</name>
</gene>
<evidence type="ECO:0000256" key="3">
    <source>
        <dbReference type="ARBA" id="ARBA00022448"/>
    </source>
</evidence>
<keyword evidence="6 13" id="KW-0812">Transmembrane</keyword>
<reference evidence="15 16" key="1">
    <citation type="submission" date="2020-09" db="EMBL/GenBank/DDBJ databases">
        <title>Marinomonas sp. nov., isolated from the cysticercosis algae of Qingdao, China.</title>
        <authorList>
            <person name="Sun X."/>
        </authorList>
    </citation>
    <scope>NUCLEOTIDE SEQUENCE [LARGE SCALE GENOMIC DNA]</scope>
    <source>
        <strain evidence="15 16">SM2066</strain>
    </source>
</reference>
<comment type="similarity">
    <text evidence="12">Belongs to the cytochrome b561 family.</text>
</comment>
<evidence type="ECO:0000256" key="12">
    <source>
        <dbReference type="ARBA" id="ARBA00037975"/>
    </source>
</evidence>
<evidence type="ECO:0000256" key="2">
    <source>
        <dbReference type="ARBA" id="ARBA00004651"/>
    </source>
</evidence>
<comment type="cofactor">
    <cofactor evidence="1">
        <name>heme b</name>
        <dbReference type="ChEBI" id="CHEBI:60344"/>
    </cofactor>
</comment>
<evidence type="ECO:0000313" key="15">
    <source>
        <dbReference type="EMBL" id="MBD5770808.1"/>
    </source>
</evidence>
<dbReference type="InterPro" id="IPR016174">
    <property type="entry name" value="Di-haem_cyt_TM"/>
</dbReference>
<evidence type="ECO:0000256" key="13">
    <source>
        <dbReference type="SAM" id="Phobius"/>
    </source>
</evidence>
<evidence type="ECO:0000256" key="4">
    <source>
        <dbReference type="ARBA" id="ARBA00022475"/>
    </source>
</evidence>
<evidence type="ECO:0000313" key="16">
    <source>
        <dbReference type="Proteomes" id="UP000604161"/>
    </source>
</evidence>
<feature type="domain" description="Cytochrome b561 bacterial/Ni-hydrogenase" evidence="14">
    <location>
        <begin position="14"/>
        <end position="183"/>
    </location>
</feature>
<keyword evidence="5" id="KW-0349">Heme</keyword>
<keyword evidence="16" id="KW-1185">Reference proteome</keyword>
<evidence type="ECO:0000256" key="1">
    <source>
        <dbReference type="ARBA" id="ARBA00001970"/>
    </source>
</evidence>
<evidence type="ECO:0000256" key="7">
    <source>
        <dbReference type="ARBA" id="ARBA00022723"/>
    </source>
</evidence>
<dbReference type="PANTHER" id="PTHR30529:SF1">
    <property type="entry name" value="CYTOCHROME B561 HOMOLOG 2"/>
    <property type="match status" value="1"/>
</dbReference>
<feature type="transmembrane region" description="Helical" evidence="13">
    <location>
        <begin position="58"/>
        <end position="76"/>
    </location>
</feature>
<dbReference type="InterPro" id="IPR011577">
    <property type="entry name" value="Cyt_b561_bac/Ni-Hgenase"/>
</dbReference>
<keyword evidence="7" id="KW-0479">Metal-binding</keyword>
<dbReference type="SUPFAM" id="SSF81342">
    <property type="entry name" value="Transmembrane di-heme cytochromes"/>
    <property type="match status" value="1"/>
</dbReference>
<dbReference type="RefSeq" id="WP_191594184.1">
    <property type="nucleotide sequence ID" value="NZ_JACYFC010000002.1"/>
</dbReference>
<name>A0ABR8P063_9GAMM</name>